<feature type="compositionally biased region" description="Basic and acidic residues" evidence="1">
    <location>
        <begin position="160"/>
        <end position="177"/>
    </location>
</feature>
<dbReference type="InterPro" id="IPR043502">
    <property type="entry name" value="DNA/RNA_pol_sf"/>
</dbReference>
<dbReference type="EMBL" id="BKCJ010000937">
    <property type="protein sequence ID" value="GEU37502.1"/>
    <property type="molecule type" value="Genomic_DNA"/>
</dbReference>
<organism evidence="4">
    <name type="scientific">Tanacetum cinerariifolium</name>
    <name type="common">Dalmatian daisy</name>
    <name type="synonym">Chrysanthemum cinerariifolium</name>
    <dbReference type="NCBI Taxonomy" id="118510"/>
    <lineage>
        <taxon>Eukaryota</taxon>
        <taxon>Viridiplantae</taxon>
        <taxon>Streptophyta</taxon>
        <taxon>Embryophyta</taxon>
        <taxon>Tracheophyta</taxon>
        <taxon>Spermatophyta</taxon>
        <taxon>Magnoliopsida</taxon>
        <taxon>eudicotyledons</taxon>
        <taxon>Gunneridae</taxon>
        <taxon>Pentapetalae</taxon>
        <taxon>asterids</taxon>
        <taxon>campanulids</taxon>
        <taxon>Asterales</taxon>
        <taxon>Asteraceae</taxon>
        <taxon>Asteroideae</taxon>
        <taxon>Anthemideae</taxon>
        <taxon>Anthemidinae</taxon>
        <taxon>Tanacetum</taxon>
    </lineage>
</organism>
<dbReference type="InterPro" id="IPR043128">
    <property type="entry name" value="Rev_trsase/Diguanyl_cyclase"/>
</dbReference>
<evidence type="ECO:0000256" key="1">
    <source>
        <dbReference type="SAM" id="MobiDB-lite"/>
    </source>
</evidence>
<feature type="compositionally biased region" description="Basic and acidic residues" evidence="1">
    <location>
        <begin position="140"/>
        <end position="152"/>
    </location>
</feature>
<keyword evidence="4" id="KW-0548">Nucleotidyltransferase</keyword>
<feature type="domain" description="RNase H type-1" evidence="2">
    <location>
        <begin position="664"/>
        <end position="744"/>
    </location>
</feature>
<dbReference type="Pfam" id="PF17919">
    <property type="entry name" value="RT_RNaseH_2"/>
    <property type="match status" value="1"/>
</dbReference>
<feature type="domain" description="Reverse transcriptase/retrotransposon-derived protein RNase H-like" evidence="3">
    <location>
        <begin position="539"/>
        <end position="635"/>
    </location>
</feature>
<dbReference type="Gene3D" id="3.30.70.270">
    <property type="match status" value="1"/>
</dbReference>
<dbReference type="SUPFAM" id="SSF53098">
    <property type="entry name" value="Ribonuclease H-like"/>
    <property type="match status" value="1"/>
</dbReference>
<dbReference type="InterPro" id="IPR036397">
    <property type="entry name" value="RNaseH_sf"/>
</dbReference>
<keyword evidence="4" id="KW-0695">RNA-directed DNA polymerase</keyword>
<dbReference type="InterPro" id="IPR002156">
    <property type="entry name" value="RNaseH_domain"/>
</dbReference>
<dbReference type="InterPro" id="IPR012337">
    <property type="entry name" value="RNaseH-like_sf"/>
</dbReference>
<gene>
    <name evidence="4" type="ORF">Tci_009480</name>
</gene>
<name>A0A6L2JLG1_TANCI</name>
<dbReference type="InterPro" id="IPR041577">
    <property type="entry name" value="RT_RNaseH_2"/>
</dbReference>
<feature type="region of interest" description="Disordered" evidence="1">
    <location>
        <begin position="68"/>
        <end position="177"/>
    </location>
</feature>
<accession>A0A6L2JLG1</accession>
<evidence type="ECO:0000313" key="4">
    <source>
        <dbReference type="EMBL" id="GEU37502.1"/>
    </source>
</evidence>
<dbReference type="Pfam" id="PF13456">
    <property type="entry name" value="RVT_3"/>
    <property type="match status" value="1"/>
</dbReference>
<dbReference type="SUPFAM" id="SSF56672">
    <property type="entry name" value="DNA/RNA polymerases"/>
    <property type="match status" value="2"/>
</dbReference>
<evidence type="ECO:0000259" key="3">
    <source>
        <dbReference type="Pfam" id="PF17919"/>
    </source>
</evidence>
<sequence length="1463" mass="167462">MSAMTNITPIVTTITKAAKKEKTPKEVDAALKVNILDFCEEHYEDILSVIMDKIHRDKRKEVHARLDFGESPKKIQRVREGSQNSSAGTLPARYRNPSERPKMRDRLRYNDENMFDRLGHRKQSAFDRLSNTYSSSTTKSKPEKANSRDRSHSRGRPRRRDSSLSRDRPRSKDRLCDIKGSYEEGKANPCYLACRRAAPAIEDTRSQIQKDASLQVKKTWQCPGHVKRWIHSRLEFPPLPSYEEKRPPLLKRKVTHRGNHKTSPIGMFQSEDLTFDVSQGMYGGLTGLLLTRTPKVILAAEARKFKPPPPLITLVEKRNNNKFCDFHNDKGHNTNECVQLKKQIEELVRAGKLSHLIKEIKQGIDQPNVGNREVSAKDKSTAIYMVQPWHKMTRQKVTPSFARVREITFTSRGTEGPLVIEAEIGRHMIHYMYLNGGSSTEEVAIGGTISAKGRTKLCLLLKENLDIFAWQPSNMTRKINMKLNLKKCTFGAVEGIFLGYMNSPKGIKLYPDKTEAVLRLLSLRTIKEKCIKKSRFHCTPEAEQAFKQLKQHLSELPMLVAPKLKEKPIVYLSASREAISAVLMTQRDTVQMLVYFIKHTLHAPELNHTPMEKLVLALIFTAKSLRRYFQAHPTAVITYQPIKQIMSRPDVAGWIIIYRWISCWLILTSLEGTKFTYALRFQFTASNKEAEYEALIAGLLIAKQMGVHNVYVSVDSNLVANQVLGTYVAKKENMIKYLAMAKSLNKVATVVEEDGPTWMTPIMEYLKDGTLPDNRNEASKLRIKARQYELLEGVLYRRMHAGPRSMVAKAIRLGYYWPTMHQEARDMIRKWSIPYRYSKAVIGVKLLGRAVSRDADFISGLVMRRAVNAVDLMGLLSQLHDPQSELLLLRSCMGIAKLFFRLRTCHPVHMEEADLFFDKGLLGSIENMIVCGEPFFGDLQWRLASLPIRFTGLGLYSAKVASSYTFVASRGQSWVLIDQILRDSGICGFEEVSNREGSITERNTEGNKPSKAGVEKNGRLVIPPLGESLSTFYKEGRYPKLSQTVTYLCTMGPRIVIKSTSEEDMLIDIQETFQRFRSINMKLKPKKFSFGVKEGPFLGHLITKKGTRANPLKALTKLKRLGRVAKWAIKLGEHDIVFRARADSNKKRPKYFLIEAPPVDNRKEVGRRTDTKLEEMKSSCYWKLYTDGESSFNGLGIGLMLIDPEVLQPEDSKEFKKIIIKAPHYKLIRDSLYKKSFYTPWLRCIALPKTDGVIKEIHKEIDAIAAGNAWPFSYWGVSILGPIPMALKGLKFLGISIEHSTKWIEAKPLTTVNARHVERFVWEYMVLWIHITLLRNNQKETPFSLTYGFEAIILTVKSNVAKDERERTKELTKRKESKEVASIEEAYYQNELHMYHSKRSNHSTYKVGDFVLLLQNNTKNPQEWQCPHMIREFHKGELYKIIDASDHSLIQTAKGTNLHKFYM</sequence>
<evidence type="ECO:0000259" key="2">
    <source>
        <dbReference type="Pfam" id="PF13456"/>
    </source>
</evidence>
<keyword evidence="4" id="KW-0808">Transferase</keyword>
<feature type="compositionally biased region" description="Basic and acidic residues" evidence="1">
    <location>
        <begin position="96"/>
        <end position="118"/>
    </location>
</feature>
<protein>
    <submittedName>
        <fullName evidence="4">Reverse transcriptase domain-containing protein</fullName>
    </submittedName>
</protein>
<dbReference type="Gene3D" id="3.30.420.10">
    <property type="entry name" value="Ribonuclease H-like superfamily/Ribonuclease H"/>
    <property type="match status" value="1"/>
</dbReference>
<dbReference type="GO" id="GO:0003964">
    <property type="term" value="F:RNA-directed DNA polymerase activity"/>
    <property type="evidence" value="ECO:0007669"/>
    <property type="project" value="UniProtKB-KW"/>
</dbReference>
<comment type="caution">
    <text evidence="4">The sequence shown here is derived from an EMBL/GenBank/DDBJ whole genome shotgun (WGS) entry which is preliminary data.</text>
</comment>
<feature type="compositionally biased region" description="Basic and acidic residues" evidence="1">
    <location>
        <begin position="68"/>
        <end position="80"/>
    </location>
</feature>
<dbReference type="PANTHER" id="PTHR48475:SF2">
    <property type="entry name" value="RIBONUCLEASE H"/>
    <property type="match status" value="1"/>
</dbReference>
<dbReference type="PANTHER" id="PTHR48475">
    <property type="entry name" value="RIBONUCLEASE H"/>
    <property type="match status" value="1"/>
</dbReference>
<reference evidence="4" key="1">
    <citation type="journal article" date="2019" name="Sci. Rep.">
        <title>Draft genome of Tanacetum cinerariifolium, the natural source of mosquito coil.</title>
        <authorList>
            <person name="Yamashiro T."/>
            <person name="Shiraishi A."/>
            <person name="Satake H."/>
            <person name="Nakayama K."/>
        </authorList>
    </citation>
    <scope>NUCLEOTIDE SEQUENCE</scope>
</reference>
<dbReference type="GO" id="GO:0003676">
    <property type="term" value="F:nucleic acid binding"/>
    <property type="evidence" value="ECO:0007669"/>
    <property type="project" value="InterPro"/>
</dbReference>
<proteinExistence type="predicted"/>
<dbReference type="GO" id="GO:0004523">
    <property type="term" value="F:RNA-DNA hybrid ribonuclease activity"/>
    <property type="evidence" value="ECO:0007669"/>
    <property type="project" value="InterPro"/>
</dbReference>